<dbReference type="Gene3D" id="3.30.1340.30">
    <property type="match status" value="1"/>
</dbReference>
<evidence type="ECO:0000256" key="1">
    <source>
        <dbReference type="SAM" id="SignalP"/>
    </source>
</evidence>
<feature type="chain" id="PRO_5046877526" evidence="1">
    <location>
        <begin position="27"/>
        <end position="112"/>
    </location>
</feature>
<accession>A0ABX7M8E9</accession>
<name>A0ABX7M8E9_9RHOO</name>
<evidence type="ECO:0000313" key="3">
    <source>
        <dbReference type="EMBL" id="QSI76939.1"/>
    </source>
</evidence>
<evidence type="ECO:0000313" key="4">
    <source>
        <dbReference type="Proteomes" id="UP000663570"/>
    </source>
</evidence>
<gene>
    <name evidence="3" type="ORF">JY500_21240</name>
</gene>
<feature type="signal peptide" evidence="1">
    <location>
        <begin position="1"/>
        <end position="26"/>
    </location>
</feature>
<keyword evidence="4" id="KW-1185">Reference proteome</keyword>
<keyword evidence="1" id="KW-0732">Signal</keyword>
<organism evidence="3 4">
    <name type="scientific">Niveibacterium microcysteis</name>
    <dbReference type="NCBI Taxonomy" id="2811415"/>
    <lineage>
        <taxon>Bacteria</taxon>
        <taxon>Pseudomonadati</taxon>
        <taxon>Pseudomonadota</taxon>
        <taxon>Betaproteobacteria</taxon>
        <taxon>Rhodocyclales</taxon>
        <taxon>Rhodocyclaceae</taxon>
        <taxon>Niveibacterium</taxon>
    </lineage>
</organism>
<dbReference type="Pfam" id="PF04972">
    <property type="entry name" value="BON"/>
    <property type="match status" value="1"/>
</dbReference>
<feature type="domain" description="BON" evidence="2">
    <location>
        <begin position="42"/>
        <end position="110"/>
    </location>
</feature>
<evidence type="ECO:0000259" key="2">
    <source>
        <dbReference type="PROSITE" id="PS50914"/>
    </source>
</evidence>
<reference evidence="3 4" key="1">
    <citation type="submission" date="2021-02" db="EMBL/GenBank/DDBJ databases">
        <title>Niveibacterium changnyeongensis HC41.</title>
        <authorList>
            <person name="Kang M."/>
        </authorList>
    </citation>
    <scope>NUCLEOTIDE SEQUENCE [LARGE SCALE GENOMIC DNA]</scope>
    <source>
        <strain evidence="3 4">HC41</strain>
    </source>
</reference>
<proteinExistence type="predicted"/>
<dbReference type="PROSITE" id="PS50914">
    <property type="entry name" value="BON"/>
    <property type="match status" value="1"/>
</dbReference>
<dbReference type="Proteomes" id="UP000663570">
    <property type="component" value="Chromosome"/>
</dbReference>
<protein>
    <submittedName>
        <fullName evidence="3">BON domain-containing protein</fullName>
    </submittedName>
</protein>
<dbReference type="RefSeq" id="WP_172202301.1">
    <property type="nucleotide sequence ID" value="NZ_CP071060.1"/>
</dbReference>
<dbReference type="EMBL" id="CP071060">
    <property type="protein sequence ID" value="QSI76939.1"/>
    <property type="molecule type" value="Genomic_DNA"/>
</dbReference>
<dbReference type="InterPro" id="IPR007055">
    <property type="entry name" value="BON_dom"/>
</dbReference>
<sequence>MNYPKTIVVLLTSASLAVGLSAVLQAAEPAANASTMATPSAKDKALQAQVSATLKADPALAEARIEVEALEGVVTLRGGLRDADSVSRALALVASVDGVRRVENGLEVDASR</sequence>